<reference evidence="3 4" key="1">
    <citation type="submission" date="2016-10" db="EMBL/GenBank/DDBJ databases">
        <authorList>
            <person name="de Groot N.N."/>
        </authorList>
    </citation>
    <scope>NUCLEOTIDE SEQUENCE [LARGE SCALE GENOMIC DNA]</scope>
    <source>
        <strain evidence="3 4">DSM 21001</strain>
    </source>
</reference>
<dbReference type="Pfam" id="PF13176">
    <property type="entry name" value="TPR_7"/>
    <property type="match status" value="1"/>
</dbReference>
<evidence type="ECO:0000313" key="3">
    <source>
        <dbReference type="EMBL" id="SFS16468.1"/>
    </source>
</evidence>
<protein>
    <submittedName>
        <fullName evidence="3">Tetratricopeptide repeat-containing protein</fullName>
    </submittedName>
</protein>
<dbReference type="STRING" id="474950.SAMN05421771_2918"/>
<proteinExistence type="predicted"/>
<dbReference type="PROSITE" id="PS50005">
    <property type="entry name" value="TPR"/>
    <property type="match status" value="1"/>
</dbReference>
<dbReference type="SMART" id="SM00028">
    <property type="entry name" value="TPR"/>
    <property type="match status" value="5"/>
</dbReference>
<dbReference type="RefSeq" id="WP_089839943.1">
    <property type="nucleotide sequence ID" value="NZ_FOZL01000001.1"/>
</dbReference>
<feature type="signal peptide" evidence="2">
    <location>
        <begin position="1"/>
        <end position="21"/>
    </location>
</feature>
<name>A0A1I6MLJ0_9BACT</name>
<dbReference type="Pfam" id="PF13432">
    <property type="entry name" value="TPR_16"/>
    <property type="match status" value="2"/>
</dbReference>
<dbReference type="Gene3D" id="1.25.40.10">
    <property type="entry name" value="Tetratricopeptide repeat domain"/>
    <property type="match status" value="3"/>
</dbReference>
<dbReference type="AlphaFoldDB" id="A0A1I6MLJ0"/>
<feature type="chain" id="PRO_5011630775" evidence="2">
    <location>
        <begin position="22"/>
        <end position="441"/>
    </location>
</feature>
<keyword evidence="4" id="KW-1185">Reference proteome</keyword>
<dbReference type="PANTHER" id="PTHR44216:SF3">
    <property type="entry name" value="PROTEIN O-MANNOSYL-TRANSFERASE TMTC2"/>
    <property type="match status" value="1"/>
</dbReference>
<accession>A0A1I6MLJ0</accession>
<feature type="repeat" description="TPR" evidence="1">
    <location>
        <begin position="76"/>
        <end position="109"/>
    </location>
</feature>
<keyword evidence="2" id="KW-0732">Signal</keyword>
<dbReference type="OrthoDB" id="115009at2"/>
<dbReference type="Pfam" id="PF14559">
    <property type="entry name" value="TPR_19"/>
    <property type="match status" value="1"/>
</dbReference>
<dbReference type="InterPro" id="IPR052384">
    <property type="entry name" value="TMTC_O-mannosyltransferase"/>
</dbReference>
<dbReference type="InterPro" id="IPR019734">
    <property type="entry name" value="TPR_rpt"/>
</dbReference>
<dbReference type="EMBL" id="FOZL01000001">
    <property type="protein sequence ID" value="SFS16468.1"/>
    <property type="molecule type" value="Genomic_DNA"/>
</dbReference>
<evidence type="ECO:0000313" key="4">
    <source>
        <dbReference type="Proteomes" id="UP000199024"/>
    </source>
</evidence>
<dbReference type="SUPFAM" id="SSF48452">
    <property type="entry name" value="TPR-like"/>
    <property type="match status" value="3"/>
</dbReference>
<dbReference type="GO" id="GO:0035269">
    <property type="term" value="P:protein O-linked glycosylation via mannose"/>
    <property type="evidence" value="ECO:0007669"/>
    <property type="project" value="TreeGrafter"/>
</dbReference>
<evidence type="ECO:0000256" key="1">
    <source>
        <dbReference type="PROSITE-ProRule" id="PRU00339"/>
    </source>
</evidence>
<dbReference type="GO" id="GO:0000030">
    <property type="term" value="F:mannosyltransferase activity"/>
    <property type="evidence" value="ECO:0007669"/>
    <property type="project" value="TreeGrafter"/>
</dbReference>
<dbReference type="Proteomes" id="UP000199024">
    <property type="component" value="Unassembled WGS sequence"/>
</dbReference>
<sequence length="441" mass="47370">MPKKILFAATLFAASALPSLAQLPAGTTDAAQTIAPDANSAVRTQANEALEKGDYRGAIKLLLILTDRGPNDRQDPQLLYNLAYAQDAIDQVSNAEANYRRAIQADPNMLEARVSLGLLLARAGRPEDAHTELLAAANLPNGDAPVKARALRALARLDLASNPEAAREELLAALKLTPETSDDTLMAAELAERAKDPAAAEKEYRRVLVNTPNDPDATSALAGIVAKNNPTEAASLLNAALTANPGNPALSAQLAVLYANQDKYDQAIPLIEPLHAAHPDDLNIDLLLAHLYSQSGAFAQADPLYISVLDARPSARLRDDRAANLIKLRRYAEAETLLKQAVAKPDAFPTKEDYGQATAHLAFAASNNNDPQEVLRALSLRATVLPQSPSSLFLAATAHDKLHEVKLAVDLYNQFLAAAKGKFPDEEFEARHRLVTLAHMR</sequence>
<dbReference type="InterPro" id="IPR011990">
    <property type="entry name" value="TPR-like_helical_dom_sf"/>
</dbReference>
<evidence type="ECO:0000256" key="2">
    <source>
        <dbReference type="SAM" id="SignalP"/>
    </source>
</evidence>
<dbReference type="PANTHER" id="PTHR44216">
    <property type="entry name" value="PROTEIN O-MANNOSYL-TRANSFERASE TMTC2"/>
    <property type="match status" value="1"/>
</dbReference>
<keyword evidence="1" id="KW-0802">TPR repeat</keyword>
<organism evidence="3 4">
    <name type="scientific">Granulicella pectinivorans</name>
    <dbReference type="NCBI Taxonomy" id="474950"/>
    <lineage>
        <taxon>Bacteria</taxon>
        <taxon>Pseudomonadati</taxon>
        <taxon>Acidobacteriota</taxon>
        <taxon>Terriglobia</taxon>
        <taxon>Terriglobales</taxon>
        <taxon>Acidobacteriaceae</taxon>
        <taxon>Granulicella</taxon>
    </lineage>
</organism>
<gene>
    <name evidence="3" type="ORF">SAMN05421771_2918</name>
</gene>